<dbReference type="KEGG" id="vg:11464095"/>
<protein>
    <submittedName>
        <fullName evidence="2">Glycoprotein UL22A</fullName>
    </submittedName>
</protein>
<keyword evidence="3" id="KW-1185">Reference proteome</keyword>
<gene>
    <name evidence="2" type="primary">UL22A</name>
</gene>
<feature type="compositionally biased region" description="Low complexity" evidence="1">
    <location>
        <begin position="66"/>
        <end position="110"/>
    </location>
</feature>
<reference evidence="2" key="1">
    <citation type="submission" date="2011-12" db="EMBL/GenBank/DDBJ databases">
        <title>Comparative genomics of primate cytomegaloviruses.</title>
        <authorList>
            <person name="Davison A.J."/>
            <person name="Holton M."/>
            <person name="Dolan A."/>
            <person name="Dargan D.J."/>
            <person name="Gatherer D."/>
            <person name="Hayward G.S."/>
        </authorList>
    </citation>
    <scope>NUCLEOTIDE SEQUENCE [LARGE SCALE GENOMIC DNA]</scope>
    <source>
        <strain evidence="2">S34E</strain>
    </source>
</reference>
<evidence type="ECO:0000256" key="1">
    <source>
        <dbReference type="SAM" id="MobiDB-lite"/>
    </source>
</evidence>
<dbReference type="RefSeq" id="YP_004940047.1">
    <property type="nucleotide sequence ID" value="NC_016447.1"/>
</dbReference>
<organism evidence="2 3">
    <name type="scientific">Aotine betaherpesvirus 1</name>
    <dbReference type="NCBI Taxonomy" id="50290"/>
    <lineage>
        <taxon>Viruses</taxon>
        <taxon>Duplodnaviria</taxon>
        <taxon>Heunggongvirae</taxon>
        <taxon>Peploviricota</taxon>
        <taxon>Herviviricetes</taxon>
        <taxon>Herpesvirales</taxon>
        <taxon>Orthoherpesviridae</taxon>
        <taxon>Betaherpesvirinae</taxon>
        <taxon>Cytomegalovirus</taxon>
        <taxon>Cytomegalovirus aotinebeta1</taxon>
    </lineage>
</organism>
<evidence type="ECO:0000313" key="2">
    <source>
        <dbReference type="EMBL" id="AEV80727.1"/>
    </source>
</evidence>
<sequence>MLAPVRFAAILGLLTHTLVNGFTTKNSTPDETHATLILEEISSGDGEKGPNDDKDSSTPPPPTSPKPSSRAPSDSPLTTTLSPPSSSSNSDGSTARTTSAPTRTPASPVK</sequence>
<dbReference type="Proteomes" id="UP000113968">
    <property type="component" value="Segment"/>
</dbReference>
<evidence type="ECO:0000313" key="3">
    <source>
        <dbReference type="Proteomes" id="UP000113968"/>
    </source>
</evidence>
<feature type="region of interest" description="Disordered" evidence="1">
    <location>
        <begin position="37"/>
        <end position="110"/>
    </location>
</feature>
<accession>G8XU96</accession>
<proteinExistence type="predicted"/>
<name>G8XU96_9BETA</name>
<dbReference type="EMBL" id="FJ483970">
    <property type="protein sequence ID" value="AEV80727.1"/>
    <property type="molecule type" value="Genomic_DNA"/>
</dbReference>
<dbReference type="GeneID" id="11464095"/>
<feature type="compositionally biased region" description="Basic and acidic residues" evidence="1">
    <location>
        <begin position="45"/>
        <end position="56"/>
    </location>
</feature>